<dbReference type="EMBL" id="CACRTO010000005">
    <property type="protein sequence ID" value="VYT63285.1"/>
    <property type="molecule type" value="Genomic_DNA"/>
</dbReference>
<gene>
    <name evidence="1" type="ORF">CTLFYP3_00300</name>
</gene>
<sequence>MIEVEGLFDKFKTQLSYHKNKSISLAMSKFIEIIMKYSNELE</sequence>
<organism evidence="1">
    <name type="scientific">Clostridium tertium</name>
    <dbReference type="NCBI Taxonomy" id="1559"/>
    <lineage>
        <taxon>Bacteria</taxon>
        <taxon>Bacillati</taxon>
        <taxon>Bacillota</taxon>
        <taxon>Clostridia</taxon>
        <taxon>Eubacteriales</taxon>
        <taxon>Clostridiaceae</taxon>
        <taxon>Clostridium</taxon>
    </lineage>
</organism>
<proteinExistence type="predicted"/>
<reference evidence="1" key="1">
    <citation type="submission" date="2019-11" db="EMBL/GenBank/DDBJ databases">
        <authorList>
            <person name="Feng L."/>
        </authorList>
    </citation>
    <scope>NUCLEOTIDE SEQUENCE</scope>
    <source>
        <strain evidence="1">CTertiumLFYP3</strain>
    </source>
</reference>
<name>A0A6N2Y9D3_9CLOT</name>
<dbReference type="AlphaFoldDB" id="A0A6N2Y9D3"/>
<evidence type="ECO:0000313" key="1">
    <source>
        <dbReference type="EMBL" id="VYT63285.1"/>
    </source>
</evidence>
<protein>
    <submittedName>
        <fullName evidence="1">Uncharacterized protein</fullName>
    </submittedName>
</protein>
<accession>A0A6N2Y9D3</accession>